<gene>
    <name evidence="1" type="ORF">BT96DRAFT_988852</name>
</gene>
<dbReference type="Proteomes" id="UP000799118">
    <property type="component" value="Unassembled WGS sequence"/>
</dbReference>
<name>A0A6A4I3A7_9AGAR</name>
<dbReference type="EMBL" id="ML769412">
    <property type="protein sequence ID" value="KAE9405016.1"/>
    <property type="molecule type" value="Genomic_DNA"/>
</dbReference>
<keyword evidence="2" id="KW-1185">Reference proteome</keyword>
<dbReference type="OrthoDB" id="185373at2759"/>
<proteinExistence type="predicted"/>
<evidence type="ECO:0000313" key="2">
    <source>
        <dbReference type="Proteomes" id="UP000799118"/>
    </source>
</evidence>
<dbReference type="AlphaFoldDB" id="A0A6A4I3A7"/>
<sequence>MQTAWTLLIRSKKGPPRTFLRHISHFPPHTLPTEPLVGQKKPILWLSDLYSLSDDQALILHPTIESLHQLIQQNKFATAYRVRCALQDHGKDIPHDMVFVNAALGEINSLSSVTYNAFYAWLNLLPAKHTLNAGQRNPFRLFRTLHRSGVPSRDLEAILGLAKIACSKGYFFEEFKRVHAIDGAAASVQPQCAQQHASMARKVLILGCCDANHRWKRIALKLLKLSKREGIPVSPDVANLVVTPKPKAIDVAALLVPYASDTMAPHYVSG</sequence>
<evidence type="ECO:0000313" key="1">
    <source>
        <dbReference type="EMBL" id="KAE9405016.1"/>
    </source>
</evidence>
<organism evidence="1 2">
    <name type="scientific">Gymnopus androsaceus JB14</name>
    <dbReference type="NCBI Taxonomy" id="1447944"/>
    <lineage>
        <taxon>Eukaryota</taxon>
        <taxon>Fungi</taxon>
        <taxon>Dikarya</taxon>
        <taxon>Basidiomycota</taxon>
        <taxon>Agaricomycotina</taxon>
        <taxon>Agaricomycetes</taxon>
        <taxon>Agaricomycetidae</taxon>
        <taxon>Agaricales</taxon>
        <taxon>Marasmiineae</taxon>
        <taxon>Omphalotaceae</taxon>
        <taxon>Gymnopus</taxon>
    </lineage>
</organism>
<protein>
    <submittedName>
        <fullName evidence="1">Uncharacterized protein</fullName>
    </submittedName>
</protein>
<reference evidence="1" key="1">
    <citation type="journal article" date="2019" name="Environ. Microbiol.">
        <title>Fungal ecological strategies reflected in gene transcription - a case study of two litter decomposers.</title>
        <authorList>
            <person name="Barbi F."/>
            <person name="Kohler A."/>
            <person name="Barry K."/>
            <person name="Baskaran P."/>
            <person name="Daum C."/>
            <person name="Fauchery L."/>
            <person name="Ihrmark K."/>
            <person name="Kuo A."/>
            <person name="LaButti K."/>
            <person name="Lipzen A."/>
            <person name="Morin E."/>
            <person name="Grigoriev I.V."/>
            <person name="Henrissat B."/>
            <person name="Lindahl B."/>
            <person name="Martin F."/>
        </authorList>
    </citation>
    <scope>NUCLEOTIDE SEQUENCE</scope>
    <source>
        <strain evidence="1">JB14</strain>
    </source>
</reference>
<accession>A0A6A4I3A7</accession>